<protein>
    <submittedName>
        <fullName evidence="1">Uncharacterized protein</fullName>
    </submittedName>
</protein>
<dbReference type="Proteomes" id="UP000002964">
    <property type="component" value="Unassembled WGS sequence"/>
</dbReference>
<reference evidence="2" key="1">
    <citation type="submission" date="2011-06" db="EMBL/GenBank/DDBJ databases">
        <authorList>
            <consortium name="US DOE Joint Genome Institute (JGI-PGF)"/>
            <person name="Lucas S."/>
            <person name="Han J."/>
            <person name="Lapidus A."/>
            <person name="Cheng J.-F."/>
            <person name="Goodwin L."/>
            <person name="Pitluck S."/>
            <person name="Peters L."/>
            <person name="Land M.L."/>
            <person name="Hauser L."/>
            <person name="Vogl K."/>
            <person name="Liu Z."/>
            <person name="Overmann J."/>
            <person name="Frigaard N.-U."/>
            <person name="Bryant D.A."/>
            <person name="Woyke T.J."/>
        </authorList>
    </citation>
    <scope>NUCLEOTIDE SEQUENCE [LARGE SCALE GENOMIC DNA]</scope>
    <source>
        <strain evidence="2">970</strain>
    </source>
</reference>
<evidence type="ECO:0000313" key="2">
    <source>
        <dbReference type="Proteomes" id="UP000002964"/>
    </source>
</evidence>
<dbReference type="EMBL" id="JH603168">
    <property type="protein sequence ID" value="EIC22877.1"/>
    <property type="molecule type" value="Genomic_DNA"/>
</dbReference>
<sequence>MVWVDKVLQGRVVEGIFQTLENIHSGLNAQAA</sequence>
<evidence type="ECO:0000313" key="1">
    <source>
        <dbReference type="EMBL" id="EIC22877.1"/>
    </source>
</evidence>
<reference evidence="1 2" key="2">
    <citation type="submission" date="2011-11" db="EMBL/GenBank/DDBJ databases">
        <authorList>
            <consortium name="US DOE Joint Genome Institute"/>
            <person name="Lucas S."/>
            <person name="Han J."/>
            <person name="Lapidus A."/>
            <person name="Cheng J.-F."/>
            <person name="Goodwin L."/>
            <person name="Pitluck S."/>
            <person name="Peters L."/>
            <person name="Ovchinnikova G."/>
            <person name="Zhang X."/>
            <person name="Detter J.C."/>
            <person name="Han C."/>
            <person name="Tapia R."/>
            <person name="Land M."/>
            <person name="Hauser L."/>
            <person name="Kyrpides N."/>
            <person name="Ivanova N."/>
            <person name="Pagani I."/>
            <person name="Vogl K."/>
            <person name="Liu Z."/>
            <person name="Overmann J."/>
            <person name="Frigaard N.-U."/>
            <person name="Bryant D."/>
            <person name="Woyke T."/>
        </authorList>
    </citation>
    <scope>NUCLEOTIDE SEQUENCE [LARGE SCALE GENOMIC DNA]</scope>
    <source>
        <strain evidence="1 2">970</strain>
    </source>
</reference>
<dbReference type="STRING" id="631362.Thi970DRAFT_00516"/>
<dbReference type="AlphaFoldDB" id="H8YWQ1"/>
<keyword evidence="2" id="KW-1185">Reference proteome</keyword>
<proteinExistence type="predicted"/>
<name>H8YWQ1_9GAMM</name>
<organism evidence="1 2">
    <name type="scientific">Thiorhodovibrio frisius</name>
    <dbReference type="NCBI Taxonomy" id="631362"/>
    <lineage>
        <taxon>Bacteria</taxon>
        <taxon>Pseudomonadati</taxon>
        <taxon>Pseudomonadota</taxon>
        <taxon>Gammaproteobacteria</taxon>
        <taxon>Chromatiales</taxon>
        <taxon>Chromatiaceae</taxon>
        <taxon>Thiorhodovibrio</taxon>
    </lineage>
</organism>
<dbReference type="HOGENOM" id="CLU_3391886_0_0_6"/>
<gene>
    <name evidence="1" type="ORF">Thi970DRAFT_00516</name>
</gene>
<accession>H8YWQ1</accession>